<proteinExistence type="predicted"/>
<dbReference type="AlphaFoldDB" id="A0A160DSG5"/>
<dbReference type="KEGG" id="dko:I596_1197"/>
<feature type="compositionally biased region" description="Pro residues" evidence="1">
    <location>
        <begin position="18"/>
        <end position="38"/>
    </location>
</feature>
<evidence type="ECO:0000313" key="3">
    <source>
        <dbReference type="Proteomes" id="UP000076830"/>
    </source>
</evidence>
<name>A0A160DSG5_9GAMM</name>
<feature type="compositionally biased region" description="Basic and acidic residues" evidence="1">
    <location>
        <begin position="1"/>
        <end position="12"/>
    </location>
</feature>
<feature type="region of interest" description="Disordered" evidence="1">
    <location>
        <begin position="1"/>
        <end position="38"/>
    </location>
</feature>
<sequence>MGRQDLDARGKTPNDAVRPPPGASPPAAPPPSRPALDN</sequence>
<reference evidence="2 3" key="1">
    <citation type="submission" date="2016-04" db="EMBL/GenBank/DDBJ databases">
        <title>Complete genome sequence of Dokdonella koreensis DS-123T.</title>
        <authorList>
            <person name="Kim J.F."/>
            <person name="Lee H."/>
            <person name="Kwak M.-J."/>
        </authorList>
    </citation>
    <scope>NUCLEOTIDE SEQUENCE [LARGE SCALE GENOMIC DNA]</scope>
    <source>
        <strain evidence="2 3">DS-123</strain>
    </source>
</reference>
<dbReference type="EMBL" id="CP015249">
    <property type="protein sequence ID" value="ANB17227.1"/>
    <property type="molecule type" value="Genomic_DNA"/>
</dbReference>
<keyword evidence="3" id="KW-1185">Reference proteome</keyword>
<organism evidence="2 3">
    <name type="scientific">Dokdonella koreensis DS-123</name>
    <dbReference type="NCBI Taxonomy" id="1300342"/>
    <lineage>
        <taxon>Bacteria</taxon>
        <taxon>Pseudomonadati</taxon>
        <taxon>Pseudomonadota</taxon>
        <taxon>Gammaproteobacteria</taxon>
        <taxon>Lysobacterales</taxon>
        <taxon>Rhodanobacteraceae</taxon>
        <taxon>Dokdonella</taxon>
    </lineage>
</organism>
<gene>
    <name evidence="2" type="ORF">I596_1197</name>
</gene>
<accession>A0A160DSG5</accession>
<protein>
    <submittedName>
        <fullName evidence="2">Uncharacterized protein</fullName>
    </submittedName>
</protein>
<evidence type="ECO:0000256" key="1">
    <source>
        <dbReference type="SAM" id="MobiDB-lite"/>
    </source>
</evidence>
<dbReference type="Proteomes" id="UP000076830">
    <property type="component" value="Chromosome"/>
</dbReference>
<evidence type="ECO:0000313" key="2">
    <source>
        <dbReference type="EMBL" id="ANB17227.1"/>
    </source>
</evidence>